<dbReference type="SUPFAM" id="SSF46785">
    <property type="entry name" value="Winged helix' DNA-binding domain"/>
    <property type="match status" value="1"/>
</dbReference>
<dbReference type="Proteomes" id="UP001595952">
    <property type="component" value="Unassembled WGS sequence"/>
</dbReference>
<sequence>MARTSTLAGLTEAQASVLRALQAGAELKRHDRPERGSFYTLAGRRLSMPLLKALESQKLVQSEGAAGRTTASYSLTAAGKAALQAWDIDRSAGEGGED</sequence>
<comment type="caution">
    <text evidence="1">The sequence shown here is derived from an EMBL/GenBank/DDBJ whole genome shotgun (WGS) entry which is preliminary data.</text>
</comment>
<protein>
    <submittedName>
        <fullName evidence="1">Uncharacterized protein</fullName>
    </submittedName>
</protein>
<dbReference type="Gene3D" id="1.10.10.10">
    <property type="entry name" value="Winged helix-like DNA-binding domain superfamily/Winged helix DNA-binding domain"/>
    <property type="match status" value="1"/>
</dbReference>
<reference evidence="2" key="1">
    <citation type="journal article" date="2019" name="Int. J. Syst. Evol. Microbiol.">
        <title>The Global Catalogue of Microorganisms (GCM) 10K type strain sequencing project: providing services to taxonomists for standard genome sequencing and annotation.</title>
        <authorList>
            <consortium name="The Broad Institute Genomics Platform"/>
            <consortium name="The Broad Institute Genome Sequencing Center for Infectious Disease"/>
            <person name="Wu L."/>
            <person name="Ma J."/>
        </authorList>
    </citation>
    <scope>NUCLEOTIDE SEQUENCE [LARGE SCALE GENOMIC DNA]</scope>
    <source>
        <strain evidence="2">CCUG 55995</strain>
    </source>
</reference>
<dbReference type="RefSeq" id="WP_380060216.1">
    <property type="nucleotide sequence ID" value="NZ_JBHSEI010000001.1"/>
</dbReference>
<proteinExistence type="predicted"/>
<dbReference type="InterPro" id="IPR036388">
    <property type="entry name" value="WH-like_DNA-bd_sf"/>
</dbReference>
<evidence type="ECO:0000313" key="1">
    <source>
        <dbReference type="EMBL" id="MFC4637183.1"/>
    </source>
</evidence>
<keyword evidence="2" id="KW-1185">Reference proteome</keyword>
<evidence type="ECO:0000313" key="2">
    <source>
        <dbReference type="Proteomes" id="UP001595952"/>
    </source>
</evidence>
<name>A0ABV9I4X3_9DEIO</name>
<gene>
    <name evidence="1" type="ORF">ACFO0D_02395</name>
</gene>
<dbReference type="EMBL" id="JBHSEI010000001">
    <property type="protein sequence ID" value="MFC4637183.1"/>
    <property type="molecule type" value="Genomic_DNA"/>
</dbReference>
<dbReference type="InterPro" id="IPR036390">
    <property type="entry name" value="WH_DNA-bd_sf"/>
</dbReference>
<accession>A0ABV9I4X3</accession>
<organism evidence="1 2">
    <name type="scientific">Deinococcus hohokamensis</name>
    <dbReference type="NCBI Taxonomy" id="309883"/>
    <lineage>
        <taxon>Bacteria</taxon>
        <taxon>Thermotogati</taxon>
        <taxon>Deinococcota</taxon>
        <taxon>Deinococci</taxon>
        <taxon>Deinococcales</taxon>
        <taxon>Deinococcaceae</taxon>
        <taxon>Deinococcus</taxon>
    </lineage>
</organism>